<name>A0A9P0FZU8_CHRIL</name>
<evidence type="ECO:0008006" key="13">
    <source>
        <dbReference type="Google" id="ProtNLM"/>
    </source>
</evidence>
<evidence type="ECO:0000256" key="8">
    <source>
        <dbReference type="SAM" id="MobiDB-lite"/>
    </source>
</evidence>
<dbReference type="InterPro" id="IPR002172">
    <property type="entry name" value="LDrepeatLR_classA_rpt"/>
</dbReference>
<gene>
    <name evidence="11" type="ORF">CINC_LOCUS11745</name>
</gene>
<dbReference type="SMART" id="SM00020">
    <property type="entry name" value="Tryp_SPc"/>
    <property type="match status" value="1"/>
</dbReference>
<feature type="compositionally biased region" description="Basic and acidic residues" evidence="8">
    <location>
        <begin position="611"/>
        <end position="640"/>
    </location>
</feature>
<dbReference type="GO" id="GO:0004252">
    <property type="term" value="F:serine-type endopeptidase activity"/>
    <property type="evidence" value="ECO:0007669"/>
    <property type="project" value="InterPro"/>
</dbReference>
<feature type="region of interest" description="Disordered" evidence="8">
    <location>
        <begin position="573"/>
        <end position="701"/>
    </location>
</feature>
<feature type="disulfide bond" evidence="5">
    <location>
        <begin position="1426"/>
        <end position="1444"/>
    </location>
</feature>
<feature type="region of interest" description="Disordered" evidence="8">
    <location>
        <begin position="875"/>
        <end position="906"/>
    </location>
</feature>
<proteinExistence type="predicted"/>
<feature type="compositionally biased region" description="Basic and acidic residues" evidence="8">
    <location>
        <begin position="647"/>
        <end position="689"/>
    </location>
</feature>
<feature type="region of interest" description="Disordered" evidence="8">
    <location>
        <begin position="772"/>
        <end position="836"/>
    </location>
</feature>
<dbReference type="SUPFAM" id="SSF57424">
    <property type="entry name" value="LDL receptor-like module"/>
    <property type="match status" value="7"/>
</dbReference>
<dbReference type="CDD" id="cd00190">
    <property type="entry name" value="Tryp_SPc"/>
    <property type="match status" value="1"/>
</dbReference>
<feature type="disulfide bond" evidence="5">
    <location>
        <begin position="208"/>
        <end position="223"/>
    </location>
</feature>
<dbReference type="OrthoDB" id="10016557at2759"/>
<evidence type="ECO:0000313" key="12">
    <source>
        <dbReference type="Proteomes" id="UP001154114"/>
    </source>
</evidence>
<dbReference type="Pfam" id="PF00057">
    <property type="entry name" value="Ldl_recept_a"/>
    <property type="match status" value="1"/>
</dbReference>
<dbReference type="InterPro" id="IPR001190">
    <property type="entry name" value="SRCR"/>
</dbReference>
<feature type="region of interest" description="Disordered" evidence="8">
    <location>
        <begin position="929"/>
        <end position="950"/>
    </location>
</feature>
<keyword evidence="12" id="KW-1185">Reference proteome</keyword>
<feature type="domain" description="SRCR" evidence="10">
    <location>
        <begin position="1148"/>
        <end position="1206"/>
    </location>
</feature>
<evidence type="ECO:0000256" key="3">
    <source>
        <dbReference type="ARBA" id="ARBA00022825"/>
    </source>
</evidence>
<dbReference type="GO" id="GO:0016020">
    <property type="term" value="C:membrane"/>
    <property type="evidence" value="ECO:0007669"/>
    <property type="project" value="InterPro"/>
</dbReference>
<dbReference type="Gene3D" id="2.40.128.620">
    <property type="match status" value="1"/>
</dbReference>
<dbReference type="Gene3D" id="4.10.400.10">
    <property type="entry name" value="Low-density Lipoprotein Receptor"/>
    <property type="match status" value="6"/>
</dbReference>
<keyword evidence="4 5" id="KW-1015">Disulfide bond</keyword>
<feature type="disulfide bond" evidence="5">
    <location>
        <begin position="1094"/>
        <end position="1109"/>
    </location>
</feature>
<feature type="disulfide bond" evidence="5">
    <location>
        <begin position="1132"/>
        <end position="1147"/>
    </location>
</feature>
<dbReference type="Gene3D" id="2.40.10.10">
    <property type="entry name" value="Trypsin-like serine proteases"/>
    <property type="match status" value="1"/>
</dbReference>
<feature type="compositionally biased region" description="Polar residues" evidence="8">
    <location>
        <begin position="772"/>
        <end position="784"/>
    </location>
</feature>
<comment type="caution">
    <text evidence="6">Lacks conserved residue(s) required for the propagation of feature annotation.</text>
</comment>
<dbReference type="FunFam" id="2.40.10.10:FF:000006">
    <property type="entry name" value="Serine proteinase stubble"/>
    <property type="match status" value="1"/>
</dbReference>
<feature type="disulfide bond" evidence="5">
    <location>
        <begin position="1419"/>
        <end position="1431"/>
    </location>
</feature>
<evidence type="ECO:0000256" key="4">
    <source>
        <dbReference type="ARBA" id="ARBA00023157"/>
    </source>
</evidence>
<dbReference type="GO" id="GO:0006508">
    <property type="term" value="P:proteolysis"/>
    <property type="evidence" value="ECO:0007669"/>
    <property type="project" value="UniProtKB-KW"/>
</dbReference>
<accession>A0A9P0FZU8</accession>
<organism evidence="11 12">
    <name type="scientific">Chrysodeixis includens</name>
    <name type="common">Soybean looper</name>
    <name type="synonym">Pseudoplusia includens</name>
    <dbReference type="NCBI Taxonomy" id="689277"/>
    <lineage>
        <taxon>Eukaryota</taxon>
        <taxon>Metazoa</taxon>
        <taxon>Ecdysozoa</taxon>
        <taxon>Arthropoda</taxon>
        <taxon>Hexapoda</taxon>
        <taxon>Insecta</taxon>
        <taxon>Pterygota</taxon>
        <taxon>Neoptera</taxon>
        <taxon>Endopterygota</taxon>
        <taxon>Lepidoptera</taxon>
        <taxon>Glossata</taxon>
        <taxon>Ditrysia</taxon>
        <taxon>Noctuoidea</taxon>
        <taxon>Noctuidae</taxon>
        <taxon>Plusiinae</taxon>
        <taxon>Chrysodeixis</taxon>
    </lineage>
</organism>
<evidence type="ECO:0000313" key="11">
    <source>
        <dbReference type="EMBL" id="CAH0605816.1"/>
    </source>
</evidence>
<feature type="compositionally biased region" description="Polar residues" evidence="8">
    <location>
        <begin position="580"/>
        <end position="593"/>
    </location>
</feature>
<evidence type="ECO:0000259" key="10">
    <source>
        <dbReference type="PROSITE" id="PS50287"/>
    </source>
</evidence>
<keyword evidence="3 7" id="KW-0720">Serine protease</keyword>
<dbReference type="Pfam" id="PF09342">
    <property type="entry name" value="DUF1986"/>
    <property type="match status" value="1"/>
</dbReference>
<dbReference type="PRINTS" id="PR00261">
    <property type="entry name" value="LDLRECEPTOR"/>
</dbReference>
<evidence type="ECO:0000256" key="2">
    <source>
        <dbReference type="ARBA" id="ARBA00022801"/>
    </source>
</evidence>
<keyword evidence="2 7" id="KW-0378">Hydrolase</keyword>
<feature type="disulfide bond" evidence="5">
    <location>
        <begin position="142"/>
        <end position="157"/>
    </location>
</feature>
<evidence type="ECO:0000256" key="5">
    <source>
        <dbReference type="PROSITE-ProRule" id="PRU00124"/>
    </source>
</evidence>
<dbReference type="InterPro" id="IPR018114">
    <property type="entry name" value="TRYPSIN_HIS"/>
</dbReference>
<dbReference type="PROSITE" id="PS01209">
    <property type="entry name" value="LDLRA_1"/>
    <property type="match status" value="2"/>
</dbReference>
<dbReference type="EMBL" id="LR824009">
    <property type="protein sequence ID" value="CAH0605816.1"/>
    <property type="molecule type" value="Genomic_DNA"/>
</dbReference>
<evidence type="ECO:0000259" key="9">
    <source>
        <dbReference type="PROSITE" id="PS50240"/>
    </source>
</evidence>
<feature type="disulfide bond" evidence="5">
    <location>
        <begin position="1372"/>
        <end position="1390"/>
    </location>
</feature>
<dbReference type="SMART" id="SM00192">
    <property type="entry name" value="LDLa"/>
    <property type="match status" value="7"/>
</dbReference>
<dbReference type="Pfam" id="PF00089">
    <property type="entry name" value="Trypsin"/>
    <property type="match status" value="1"/>
</dbReference>
<dbReference type="PROSITE" id="PS50068">
    <property type="entry name" value="LDLRA_2"/>
    <property type="match status" value="7"/>
</dbReference>
<dbReference type="PROSITE" id="PS50287">
    <property type="entry name" value="SRCR_2"/>
    <property type="match status" value="1"/>
</dbReference>
<dbReference type="Proteomes" id="UP001154114">
    <property type="component" value="Chromosome 6"/>
</dbReference>
<dbReference type="CDD" id="cd00112">
    <property type="entry name" value="LDLa"/>
    <property type="match status" value="7"/>
</dbReference>
<evidence type="ECO:0000256" key="7">
    <source>
        <dbReference type="RuleBase" id="RU363034"/>
    </source>
</evidence>
<dbReference type="InterPro" id="IPR001254">
    <property type="entry name" value="Trypsin_dom"/>
</dbReference>
<feature type="compositionally biased region" description="Basic and acidic residues" evidence="8">
    <location>
        <begin position="933"/>
        <end position="942"/>
    </location>
</feature>
<feature type="compositionally biased region" description="Basic and acidic residues" evidence="8">
    <location>
        <begin position="878"/>
        <end position="897"/>
    </location>
</feature>
<sequence>MRHLRNDDVTPPRVAKVSAMTSENIKKERFDQLGLPPMELAESTIIKIYNPAPEYFSHHEHPLMPQSRFFSPHTPYLEARDMDSQRRKIHPQDVDIIMSFLASKSESGLADPRSNNTRESTCAPGTVPCLDGDACIDEKQWCDGNVDCADVSDEARCSCTSRVDRARFCDGYFDCPFGEDEMGCFGCADNMFSCEDLENSCFSKEQRCNNVVDCPNHKDEVECNMLAPSLLKKPNAAIENRLFGRNKRFLLTNHPYPLMFYGNRFKRNVDDSSTKTNFEIKFDTLKREFLDTMRNKRTESRVVGGKPSQPAAWPWMVAVYRNGIFHCGGVVITHSWIISAAHCVHKFWEHYYEVQVGMLRRFSFSPQEQSHKVTHIIFNPHYSQSDMKNDLSLLRVEPAIQFSRWVRPICLPSPDTAGQDWLWGPAPGTMCTAVGWGATKEHGPDPDHMREVEVPIWETCKHREDRAGNEICAGLTEGGKDACQGDSGGPLLCRNPLNSQQWYMAGIVSHGDGCARKGEPGVYTRVSLFVKWIKYHINSKNAQSGTTESPRTASTKLTTTDIFKEIESTTFQHKNDDVHSSTGSFTVQNQSNDSVDDTKEPDNPIDETNESVDHNDRTEEPVNSFDKTHKNLDFNDETNKSEGTTDETTKSLDKTTESVDPFRKEKKMIDSLNETKDPVDPFNEAKDTTDPFNETTESVGTNKEKVSVDSLNTIKDPVDPFNEATEPIDIISKPTVSTDPFNVVEEPNDLFSESKESFDPFNEAKESVDTFGSATESFDQSNGVKESVDPFNETNEPKDQVNDSTEFNDATERESNLKEPFGTEYPTIEHKSPLKKISSSSSEASVLNENFTVDRSNSPVPEDVFRNRGDTDIMTVDLSKESLESRSSIKEQGKETTTDPSTTTESNLKDKFVTMNTFSDHFVTLTSVTSGETSKESAESHENTTPLSKHKDPIVENAVNSSESEQNELIIELLPKNFTETDQIGAESEHSVHVQNISLSNPHNDNSHDDLSEDKLRDFQVKSDMINKIVLSEPEPAKVRRKHRIPKEFECRRIFQTISYHQRCDRKADCEDGTDELDCTCVDYLSTFDDKLICDGVFDCADGQDEVDCYSCADDKYLCKKSQMCVPKENVCDGKKTCPHGEDELDCYALTNGREMSLNLDGRPTIHLEGYLTKRHLNDWHVVCDPTLTLEQQDQAATHICRYLGFRQEMGENNTARHTIIDDPQVIKEKCVPNITKTCKSLYVYCDHTLFTNFDGSENAFKRASQPATEHVWPWIAKVFIEGDYRCTGVLVDLSWVLPGVTTNRHWAGVVNCHTEHGWHPAATFVDGRGECDFGDQINGTDVEYLKNEMKYGEKKTMSSLDDTDNCEGIRCSRGRCVPILHVCDGVKHCEDGKDESEDACYKKYNMCDNDPYHKGCECSAGQMKCRNGKCISKELFKDGNNDCGDGTDEPGQTTCSDYLARVMPSRLCDGVLHCFDRSDEDPMFCKCFAKKGYSCGTRSGVDHCVSSDVVCDGVRDCPNGEDEQTCIALTKPQGYPYGTGQVIVRSHGVWYAKCYPTQNHTKSELEKICSELGFISGHAKQIHDFDNFIVNPYNHIIVDSFSEINLNNNTTLKMRNTQEPIAKAVFNSDLKDCYPVIVECL</sequence>
<feature type="disulfide bond" evidence="5">
    <location>
        <begin position="1512"/>
        <end position="1527"/>
    </location>
</feature>
<dbReference type="PROSITE" id="PS50240">
    <property type="entry name" value="TRYPSIN_DOM"/>
    <property type="match status" value="1"/>
</dbReference>
<keyword evidence="1 7" id="KW-0645">Protease</keyword>
<dbReference type="PANTHER" id="PTHR24258:SF140">
    <property type="entry name" value="BCDNA.GH08420-RELATED"/>
    <property type="match status" value="1"/>
</dbReference>
<dbReference type="PROSITE" id="PS00135">
    <property type="entry name" value="TRYPSIN_SER"/>
    <property type="match status" value="1"/>
</dbReference>
<protein>
    <recommendedName>
        <fullName evidence="13">Serine protease nudel</fullName>
    </recommendedName>
</protein>
<feature type="compositionally biased region" description="Polar residues" evidence="8">
    <location>
        <begin position="690"/>
        <end position="701"/>
    </location>
</feature>
<dbReference type="SUPFAM" id="SSF50494">
    <property type="entry name" value="Trypsin-like serine proteases"/>
    <property type="match status" value="1"/>
</dbReference>
<dbReference type="InterPro" id="IPR043504">
    <property type="entry name" value="Peptidase_S1_PA_chymotrypsin"/>
</dbReference>
<dbReference type="InterPro" id="IPR015420">
    <property type="entry name" value="Peptidase_S1A_nudel"/>
</dbReference>
<feature type="domain" description="Peptidase S1" evidence="9">
    <location>
        <begin position="302"/>
        <end position="538"/>
    </location>
</feature>
<dbReference type="InterPro" id="IPR033116">
    <property type="entry name" value="TRYPSIN_SER"/>
</dbReference>
<dbReference type="PANTHER" id="PTHR24258">
    <property type="entry name" value="SERINE PROTEASE-RELATED"/>
    <property type="match status" value="1"/>
</dbReference>
<reference evidence="11" key="1">
    <citation type="submission" date="2021-12" db="EMBL/GenBank/DDBJ databases">
        <authorList>
            <person name="King R."/>
        </authorList>
    </citation>
    <scope>NUCLEOTIDE SEQUENCE</scope>
</reference>
<dbReference type="PROSITE" id="PS00134">
    <property type="entry name" value="TRYPSIN_HIS"/>
    <property type="match status" value="1"/>
</dbReference>
<dbReference type="InterPro" id="IPR036055">
    <property type="entry name" value="LDL_receptor-like_sf"/>
</dbReference>
<dbReference type="InterPro" id="IPR023415">
    <property type="entry name" value="LDLR_class-A_CS"/>
</dbReference>
<evidence type="ECO:0000256" key="1">
    <source>
        <dbReference type="ARBA" id="ARBA00022670"/>
    </source>
</evidence>
<evidence type="ECO:0000256" key="6">
    <source>
        <dbReference type="PROSITE-ProRule" id="PRU00196"/>
    </source>
</evidence>
<dbReference type="InterPro" id="IPR009003">
    <property type="entry name" value="Peptidase_S1_PA"/>
</dbReference>